<feature type="modified residue" description="4-aspartylphosphate" evidence="2">
    <location>
        <position position="69"/>
    </location>
</feature>
<dbReference type="PROSITE" id="PS50110">
    <property type="entry name" value="RESPONSE_REGULATORY"/>
    <property type="match status" value="1"/>
</dbReference>
<accession>A0AAW9S787</accession>
<organism evidence="4 5">
    <name type="scientific">Rapidithrix thailandica</name>
    <dbReference type="NCBI Taxonomy" id="413964"/>
    <lineage>
        <taxon>Bacteria</taxon>
        <taxon>Pseudomonadati</taxon>
        <taxon>Bacteroidota</taxon>
        <taxon>Cytophagia</taxon>
        <taxon>Cytophagales</taxon>
        <taxon>Flammeovirgaceae</taxon>
        <taxon>Rapidithrix</taxon>
    </lineage>
</organism>
<keyword evidence="1 2" id="KW-0597">Phosphoprotein</keyword>
<comment type="caution">
    <text evidence="4">The sequence shown here is derived from an EMBL/GenBank/DDBJ whole genome shotgun (WGS) entry which is preliminary data.</text>
</comment>
<name>A0AAW9S787_9BACT</name>
<reference evidence="4 5" key="1">
    <citation type="submission" date="2024-04" db="EMBL/GenBank/DDBJ databases">
        <title>Novel genus in family Flammeovirgaceae.</title>
        <authorList>
            <person name="Nguyen T.H."/>
            <person name="Vuong T.Q."/>
            <person name="Le H."/>
            <person name="Kim S.-G."/>
        </authorList>
    </citation>
    <scope>NUCLEOTIDE SEQUENCE [LARGE SCALE GENOMIC DNA]</scope>
    <source>
        <strain evidence="4 5">JCM 23209</strain>
    </source>
</reference>
<keyword evidence="5" id="KW-1185">Reference proteome</keyword>
<dbReference type="PANTHER" id="PTHR44591">
    <property type="entry name" value="STRESS RESPONSE REGULATOR PROTEIN 1"/>
    <property type="match status" value="1"/>
</dbReference>
<dbReference type="InterPro" id="IPR001789">
    <property type="entry name" value="Sig_transdc_resp-reg_receiver"/>
</dbReference>
<feature type="domain" description="Response regulatory" evidence="3">
    <location>
        <begin position="19"/>
        <end position="136"/>
    </location>
</feature>
<proteinExistence type="predicted"/>
<dbReference type="PANTHER" id="PTHR44591:SF25">
    <property type="entry name" value="CHEMOTAXIS TWO-COMPONENT RESPONSE REGULATOR"/>
    <property type="match status" value="1"/>
</dbReference>
<dbReference type="AlphaFoldDB" id="A0AAW9S787"/>
<evidence type="ECO:0000313" key="5">
    <source>
        <dbReference type="Proteomes" id="UP001403385"/>
    </source>
</evidence>
<dbReference type="EMBL" id="JBDKWZ010000001">
    <property type="protein sequence ID" value="MEN7546621.1"/>
    <property type="molecule type" value="Genomic_DNA"/>
</dbReference>
<sequence length="136" mass="15294">MTTIRTVYTPTSTDTHAKSILLVDDFSAKRQIASQALEKAGFHTIQGTDGGEALSQLRAEHKVDLIVTDYHMPYMDGISFIKKVRKMAQFKDVPVILVSSTINEEVKQKAAKYGVTAFMQKPYKAEDLIRKINEML</sequence>
<evidence type="ECO:0000259" key="3">
    <source>
        <dbReference type="PROSITE" id="PS50110"/>
    </source>
</evidence>
<dbReference type="GO" id="GO:0000160">
    <property type="term" value="P:phosphorelay signal transduction system"/>
    <property type="evidence" value="ECO:0007669"/>
    <property type="project" value="InterPro"/>
</dbReference>
<dbReference type="SUPFAM" id="SSF52172">
    <property type="entry name" value="CheY-like"/>
    <property type="match status" value="1"/>
</dbReference>
<protein>
    <submittedName>
        <fullName evidence="4">Response regulator</fullName>
    </submittedName>
</protein>
<evidence type="ECO:0000256" key="1">
    <source>
        <dbReference type="ARBA" id="ARBA00022553"/>
    </source>
</evidence>
<dbReference type="SMART" id="SM00448">
    <property type="entry name" value="REC"/>
    <property type="match status" value="1"/>
</dbReference>
<dbReference type="Pfam" id="PF00072">
    <property type="entry name" value="Response_reg"/>
    <property type="match status" value="1"/>
</dbReference>
<dbReference type="InterPro" id="IPR011006">
    <property type="entry name" value="CheY-like_superfamily"/>
</dbReference>
<gene>
    <name evidence="4" type="ORF">AAG747_01800</name>
</gene>
<evidence type="ECO:0000313" key="4">
    <source>
        <dbReference type="EMBL" id="MEN7546621.1"/>
    </source>
</evidence>
<dbReference type="InterPro" id="IPR050595">
    <property type="entry name" value="Bact_response_regulator"/>
</dbReference>
<evidence type="ECO:0000256" key="2">
    <source>
        <dbReference type="PROSITE-ProRule" id="PRU00169"/>
    </source>
</evidence>
<dbReference type="RefSeq" id="WP_346819405.1">
    <property type="nucleotide sequence ID" value="NZ_JBDKWZ010000001.1"/>
</dbReference>
<dbReference type="Gene3D" id="3.40.50.2300">
    <property type="match status" value="1"/>
</dbReference>
<dbReference type="Proteomes" id="UP001403385">
    <property type="component" value="Unassembled WGS sequence"/>
</dbReference>